<evidence type="ECO:0000259" key="1">
    <source>
        <dbReference type="Pfam" id="PF01738"/>
    </source>
</evidence>
<evidence type="ECO:0000313" key="3">
    <source>
        <dbReference type="Proteomes" id="UP000245464"/>
    </source>
</evidence>
<dbReference type="PANTHER" id="PTHR47668:SF1">
    <property type="entry name" value="DIENELACTONE HYDROLASE DOMAIN-CONTAINING PROTEIN-RELATED"/>
    <property type="match status" value="1"/>
</dbReference>
<dbReference type="InterPro" id="IPR002925">
    <property type="entry name" value="Dienelactn_hydro"/>
</dbReference>
<evidence type="ECO:0000313" key="2">
    <source>
        <dbReference type="EMBL" id="KAF7576310.1"/>
    </source>
</evidence>
<dbReference type="KEGG" id="ptrr:6340439"/>
<protein>
    <submittedName>
        <fullName evidence="2">Dienelactone hydrolase</fullName>
    </submittedName>
</protein>
<dbReference type="Proteomes" id="UP000245464">
    <property type="component" value="Chromosome 1"/>
</dbReference>
<name>A0A2W1E6W0_9PLEO</name>
<dbReference type="AlphaFoldDB" id="A0A2W1E6W0"/>
<dbReference type="EMBL" id="NQIK02000001">
    <property type="protein sequence ID" value="KAF7576310.1"/>
    <property type="molecule type" value="Genomic_DNA"/>
</dbReference>
<gene>
    <name evidence="2" type="ORF">PtrM4_005500</name>
</gene>
<sequence length="264" mass="28933">MGCFPSKEKSLKEKSYSKATMSEYSPACCSIPPVVSKGYTPKGRYETIGDTKMYVTGPSDASKAIFVVYDIFGFFDQTVQGADLLAHSGKYQVFMPDFFDGKPAEMSWMAQGMDGPLGAFFGSTGNPQTAVGKLPGMVDAIGKKYTSIKSWGILGFCWGGKIVSVVTSNKLCKFAAGAQCHPAMLDPKEAAGIEMPHLMIASGDEEVEVVKEFEKGLSVPKHFERFDDQLHGFMTARADLEDEKVKAEYERAYKLVIAFFDKHV</sequence>
<dbReference type="InterPro" id="IPR029058">
    <property type="entry name" value="AB_hydrolase_fold"/>
</dbReference>
<dbReference type="SUPFAM" id="SSF53474">
    <property type="entry name" value="alpha/beta-Hydrolases"/>
    <property type="match status" value="1"/>
</dbReference>
<organism evidence="2 3">
    <name type="scientific">Pyrenophora tritici-repentis</name>
    <dbReference type="NCBI Taxonomy" id="45151"/>
    <lineage>
        <taxon>Eukaryota</taxon>
        <taxon>Fungi</taxon>
        <taxon>Dikarya</taxon>
        <taxon>Ascomycota</taxon>
        <taxon>Pezizomycotina</taxon>
        <taxon>Dothideomycetes</taxon>
        <taxon>Pleosporomycetidae</taxon>
        <taxon>Pleosporales</taxon>
        <taxon>Pleosporineae</taxon>
        <taxon>Pleosporaceae</taxon>
        <taxon>Pyrenophora</taxon>
    </lineage>
</organism>
<dbReference type="Pfam" id="PF01738">
    <property type="entry name" value="DLH"/>
    <property type="match status" value="1"/>
</dbReference>
<feature type="domain" description="Dienelactone hydrolase" evidence="1">
    <location>
        <begin position="53"/>
        <end position="263"/>
    </location>
</feature>
<dbReference type="RefSeq" id="XP_001930597.2">
    <property type="nucleotide sequence ID" value="XM_001930562.2"/>
</dbReference>
<proteinExistence type="predicted"/>
<dbReference type="GeneID" id="6340439"/>
<dbReference type="GO" id="GO:0016787">
    <property type="term" value="F:hydrolase activity"/>
    <property type="evidence" value="ECO:0007669"/>
    <property type="project" value="UniProtKB-KW"/>
</dbReference>
<comment type="caution">
    <text evidence="2">The sequence shown here is derived from an EMBL/GenBank/DDBJ whole genome shotgun (WGS) entry which is preliminary data.</text>
</comment>
<reference evidence="2" key="1">
    <citation type="journal article" date="2018" name="BMC Genomics">
        <title>Comparative genomics of the wheat fungal pathogen Pyrenophora tritici-repentis reveals chromosomal variations and genome plasticity.</title>
        <authorList>
            <person name="Moolhuijzen P."/>
            <person name="See P.T."/>
            <person name="Hane J.K."/>
            <person name="Shi G."/>
            <person name="Liu Z."/>
            <person name="Oliver R.P."/>
            <person name="Moffat C.S."/>
        </authorList>
    </citation>
    <scope>NUCLEOTIDE SEQUENCE [LARGE SCALE GENOMIC DNA]</scope>
    <source>
        <strain evidence="2">M4</strain>
    </source>
</reference>
<accession>A0A2W1E6W0</accession>
<dbReference type="PANTHER" id="PTHR47668">
    <property type="entry name" value="DIENELACTONE HYDROLASE FAMILY PROTEIN (AFU_ORTHOLOGUE AFUA_6G01940)"/>
    <property type="match status" value="1"/>
</dbReference>
<keyword evidence="2" id="KW-0378">Hydrolase</keyword>
<dbReference type="Gene3D" id="3.40.50.1820">
    <property type="entry name" value="alpha/beta hydrolase"/>
    <property type="match status" value="1"/>
</dbReference>